<feature type="transmembrane region" description="Helical" evidence="2">
    <location>
        <begin position="118"/>
        <end position="137"/>
    </location>
</feature>
<dbReference type="Pfam" id="PF02517">
    <property type="entry name" value="Rce1-like"/>
    <property type="match status" value="1"/>
</dbReference>
<evidence type="ECO:0000313" key="4">
    <source>
        <dbReference type="EMBL" id="KEO44509.1"/>
    </source>
</evidence>
<dbReference type="AlphaFoldDB" id="A0A074JEP6"/>
<accession>A0A074JEP6</accession>
<feature type="transmembrane region" description="Helical" evidence="2">
    <location>
        <begin position="87"/>
        <end position="106"/>
    </location>
</feature>
<reference evidence="4 5" key="1">
    <citation type="submission" date="2014-04" db="EMBL/GenBank/DDBJ databases">
        <title>Variable characteristics of bacteriocin-producing Streptococcus salivarius strains isolated from Malaysian subjects.</title>
        <authorList>
            <person name="Philip K."/>
            <person name="Barbour A."/>
        </authorList>
    </citation>
    <scope>NUCLEOTIDE SEQUENCE [LARGE SCALE GENOMIC DNA]</scope>
    <source>
        <strain evidence="4 5">NU10</strain>
    </source>
</reference>
<keyword evidence="2" id="KW-0472">Membrane</keyword>
<feature type="transmembrane region" description="Helical" evidence="2">
    <location>
        <begin position="174"/>
        <end position="191"/>
    </location>
</feature>
<feature type="transmembrane region" description="Helical" evidence="2">
    <location>
        <begin position="12"/>
        <end position="30"/>
    </location>
</feature>
<evidence type="ECO:0000259" key="3">
    <source>
        <dbReference type="Pfam" id="PF02517"/>
    </source>
</evidence>
<name>A0A074JEP6_STRSL</name>
<dbReference type="GO" id="GO:0006508">
    <property type="term" value="P:proteolysis"/>
    <property type="evidence" value="ECO:0007669"/>
    <property type="project" value="UniProtKB-KW"/>
</dbReference>
<keyword evidence="4" id="KW-0645">Protease</keyword>
<feature type="domain" description="CAAX prenyl protease 2/Lysostaphin resistance protein A-like" evidence="3">
    <location>
        <begin position="123"/>
        <end position="210"/>
    </location>
</feature>
<protein>
    <submittedName>
        <fullName evidence="4">CAAX protease</fullName>
    </submittedName>
</protein>
<dbReference type="GO" id="GO:0004175">
    <property type="term" value="F:endopeptidase activity"/>
    <property type="evidence" value="ECO:0007669"/>
    <property type="project" value="UniProtKB-ARBA"/>
</dbReference>
<dbReference type="GO" id="GO:0080120">
    <property type="term" value="P:CAAX-box protein maturation"/>
    <property type="evidence" value="ECO:0007669"/>
    <property type="project" value="UniProtKB-ARBA"/>
</dbReference>
<evidence type="ECO:0000313" key="5">
    <source>
        <dbReference type="Proteomes" id="UP000027855"/>
    </source>
</evidence>
<keyword evidence="4" id="KW-0378">Hydrolase</keyword>
<organism evidence="4 5">
    <name type="scientific">Streptococcus salivarius</name>
    <dbReference type="NCBI Taxonomy" id="1304"/>
    <lineage>
        <taxon>Bacteria</taxon>
        <taxon>Bacillati</taxon>
        <taxon>Bacillota</taxon>
        <taxon>Bacilli</taxon>
        <taxon>Lactobacillales</taxon>
        <taxon>Streptococcaceae</taxon>
        <taxon>Streptococcus</taxon>
    </lineage>
</organism>
<keyword evidence="2" id="KW-1133">Transmembrane helix</keyword>
<feature type="transmembrane region" description="Helical" evidence="2">
    <location>
        <begin position="203"/>
        <end position="221"/>
    </location>
</feature>
<evidence type="ECO:0000256" key="1">
    <source>
        <dbReference type="ARBA" id="ARBA00009067"/>
    </source>
</evidence>
<sequence>MKTLVNHLAFRHTYQGFFLLLMIAIPNLALGMTTSYNNQTGLTFTSLESWGIIAVNLIIFYITYLWAKNEGLLTHFRLDRKDTKAIIWGFVLIFLMGVIGSNLMLLTHTNYHVELQRTLTTTPILPVAIGMMTTAFLQELLFRKWIFSWLAPYSTVAVLVSTGLFCLFHMPTNLAHLLLYIGMGLALSMIYQKRENLSAAISLHVLWNLFTLGATILVITTPV</sequence>
<dbReference type="InterPro" id="IPR003675">
    <property type="entry name" value="Rce1/LyrA-like_dom"/>
</dbReference>
<comment type="similarity">
    <text evidence="1">Belongs to the UPF0177 family.</text>
</comment>
<proteinExistence type="inferred from homology"/>
<keyword evidence="2" id="KW-0812">Transmembrane</keyword>
<dbReference type="EMBL" id="JJMT01000019">
    <property type="protein sequence ID" value="KEO44509.1"/>
    <property type="molecule type" value="Genomic_DNA"/>
</dbReference>
<gene>
    <name evidence="4" type="ORF">DL07_04295</name>
</gene>
<evidence type="ECO:0000256" key="2">
    <source>
        <dbReference type="SAM" id="Phobius"/>
    </source>
</evidence>
<feature type="transmembrane region" description="Helical" evidence="2">
    <location>
        <begin position="50"/>
        <end position="67"/>
    </location>
</feature>
<feature type="transmembrane region" description="Helical" evidence="2">
    <location>
        <begin position="149"/>
        <end position="168"/>
    </location>
</feature>
<dbReference type="RefSeq" id="WP_080702584.1">
    <property type="nucleotide sequence ID" value="NZ_JADMQU010000003.1"/>
</dbReference>
<comment type="caution">
    <text evidence="4">The sequence shown here is derived from an EMBL/GenBank/DDBJ whole genome shotgun (WGS) entry which is preliminary data.</text>
</comment>
<dbReference type="Proteomes" id="UP000027855">
    <property type="component" value="Unassembled WGS sequence"/>
</dbReference>